<sequence length="490" mass="54136">MKKLLSLLGAIGLVATASSTVVACPKKSEETSSSIKDLSDLPVKELGAIKGTGDTPSVVDLVKAINAKNKDYGLDDKDVVIDGTPSDKTATIKASDKSTNFKGSVTLTYTYEKDTSKREKFNLSLVEDVINKTGLAGAVRPNDLNIGFLTTPDLRNKEKIVSSVRDFIDVVVEAAKALYNLNTEQIMGMIEIDYQDNNGASIDPNNDNKDTYQIIGSVKQGHENDIDGFTAEGKATIKLKQQTLKLSDIVKTKALGKINIDSDDAYTIKNTIMIAAQNSNSELKTYTTSINPSVQILNYDLDKGTARIAPIINSDFISNDIVEISYEVVRPEAGNSLLDFTVMSNSYDPNAEYNLGLPLDLSEEPKESLDSWEDSDIANVVNYLTELDGTYIEYWSQFYTTNKRYFLDSQKDEDKTKAENQLVSYEQFKKDFKDIFELTLEDYTSSEESDNEISGIITLKVKNGKENIYASQKFSLSGSIKVYYSLTGGY</sequence>
<dbReference type="OrthoDB" id="388967at2"/>
<keyword evidence="1" id="KW-0732">Signal</keyword>
<organism evidence="2 3">
    <name type="scientific">Spiroplasma gladiatoris</name>
    <dbReference type="NCBI Taxonomy" id="2143"/>
    <lineage>
        <taxon>Bacteria</taxon>
        <taxon>Bacillati</taxon>
        <taxon>Mycoplasmatota</taxon>
        <taxon>Mollicutes</taxon>
        <taxon>Entomoplasmatales</taxon>
        <taxon>Spiroplasmataceae</taxon>
        <taxon>Spiroplasma</taxon>
    </lineage>
</organism>
<accession>A0A4V1AQB0</accession>
<dbReference type="Proteomes" id="UP000294309">
    <property type="component" value="Chromosome"/>
</dbReference>
<proteinExistence type="predicted"/>
<protein>
    <recommendedName>
        <fullName evidence="4">Lipoprotein</fullName>
    </recommendedName>
</protein>
<feature type="signal peptide" evidence="1">
    <location>
        <begin position="1"/>
        <end position="23"/>
    </location>
</feature>
<gene>
    <name evidence="2" type="ORF">SGLAD_v1c06700</name>
</gene>
<dbReference type="EMBL" id="CP038013">
    <property type="protein sequence ID" value="QBQ07869.1"/>
    <property type="molecule type" value="Genomic_DNA"/>
</dbReference>
<reference evidence="2 3" key="1">
    <citation type="submission" date="2019-03" db="EMBL/GenBank/DDBJ databases">
        <title>Complete genome sequence of Spiroplasma gladiatoris TG-1 (DSM 22552).</title>
        <authorList>
            <person name="Lin Y.-C."/>
            <person name="Chou L."/>
            <person name="Kuo C.-H."/>
        </authorList>
    </citation>
    <scope>NUCLEOTIDE SEQUENCE [LARGE SCALE GENOMIC DNA]</scope>
    <source>
        <strain evidence="2 3">TG-1</strain>
    </source>
</reference>
<dbReference type="RefSeq" id="WP_134297649.1">
    <property type="nucleotide sequence ID" value="NZ_CP038013.1"/>
</dbReference>
<evidence type="ECO:0000313" key="3">
    <source>
        <dbReference type="Proteomes" id="UP000294309"/>
    </source>
</evidence>
<name>A0A4V1AQB0_9MOLU</name>
<keyword evidence="3" id="KW-1185">Reference proteome</keyword>
<evidence type="ECO:0000256" key="1">
    <source>
        <dbReference type="SAM" id="SignalP"/>
    </source>
</evidence>
<dbReference type="NCBIfam" id="NF038029">
    <property type="entry name" value="LP_plasma"/>
    <property type="match status" value="1"/>
</dbReference>
<dbReference type="AlphaFoldDB" id="A0A4V1AQB0"/>
<dbReference type="InterPro" id="IPR054816">
    <property type="entry name" value="Lipoprotein_mollicutes-type_CS"/>
</dbReference>
<dbReference type="KEGG" id="sgq:SGLAD_v1c06700"/>
<feature type="chain" id="PRO_5020586538" description="Lipoprotein" evidence="1">
    <location>
        <begin position="24"/>
        <end position="490"/>
    </location>
</feature>
<evidence type="ECO:0008006" key="4">
    <source>
        <dbReference type="Google" id="ProtNLM"/>
    </source>
</evidence>
<evidence type="ECO:0000313" key="2">
    <source>
        <dbReference type="EMBL" id="QBQ07869.1"/>
    </source>
</evidence>
<dbReference type="PROSITE" id="PS51257">
    <property type="entry name" value="PROKAR_LIPOPROTEIN"/>
    <property type="match status" value="1"/>
</dbReference>